<accession>A0A9P7U6T8</accession>
<protein>
    <submittedName>
        <fullName evidence="1">Uncharacterized protein</fullName>
    </submittedName>
</protein>
<dbReference type="EMBL" id="JAESDN010000014">
    <property type="protein sequence ID" value="KAG7041743.1"/>
    <property type="molecule type" value="Genomic_DNA"/>
</dbReference>
<organism evidence="1 2">
    <name type="scientific">Colletotrichum scovillei</name>
    <dbReference type="NCBI Taxonomy" id="1209932"/>
    <lineage>
        <taxon>Eukaryota</taxon>
        <taxon>Fungi</taxon>
        <taxon>Dikarya</taxon>
        <taxon>Ascomycota</taxon>
        <taxon>Pezizomycotina</taxon>
        <taxon>Sordariomycetes</taxon>
        <taxon>Hypocreomycetidae</taxon>
        <taxon>Glomerellales</taxon>
        <taxon>Glomerellaceae</taxon>
        <taxon>Colletotrichum</taxon>
        <taxon>Colletotrichum acutatum species complex</taxon>
    </lineage>
</organism>
<evidence type="ECO:0000313" key="1">
    <source>
        <dbReference type="EMBL" id="KAG7041743.1"/>
    </source>
</evidence>
<dbReference type="AlphaFoldDB" id="A0A9P7U6T8"/>
<comment type="caution">
    <text evidence="1">The sequence shown here is derived from an EMBL/GenBank/DDBJ whole genome shotgun (WGS) entry which is preliminary data.</text>
</comment>
<gene>
    <name evidence="1" type="ORF">JMJ77_012261</name>
</gene>
<keyword evidence="2" id="KW-1185">Reference proteome</keyword>
<name>A0A9P7U6T8_9PEZI</name>
<sequence>MANSLHLPIPCLARHRTGRFAANGLPVLADPAAQPLSLWIEGSTDT</sequence>
<evidence type="ECO:0000313" key="2">
    <source>
        <dbReference type="Proteomes" id="UP000699042"/>
    </source>
</evidence>
<dbReference type="Proteomes" id="UP000699042">
    <property type="component" value="Unassembled WGS sequence"/>
</dbReference>
<proteinExistence type="predicted"/>
<reference evidence="1" key="1">
    <citation type="submission" date="2021-05" db="EMBL/GenBank/DDBJ databases">
        <title>Comparative genomics of three Colletotrichum scovillei strains and genetic complementation revealed genes involved fungal growth and virulence on chili pepper.</title>
        <authorList>
            <person name="Hsieh D.-K."/>
            <person name="Chuang S.-C."/>
            <person name="Chen C.-Y."/>
            <person name="Chao Y.-T."/>
            <person name="Lu M.-Y.J."/>
            <person name="Lee M.-H."/>
            <person name="Shih M.-C."/>
        </authorList>
    </citation>
    <scope>NUCLEOTIDE SEQUENCE</scope>
    <source>
        <strain evidence="1">Coll-153</strain>
    </source>
</reference>